<evidence type="ECO:0000313" key="4">
    <source>
        <dbReference type="Proteomes" id="UP000295258"/>
    </source>
</evidence>
<keyword evidence="2" id="KW-1133">Transmembrane helix</keyword>
<keyword evidence="4" id="KW-1185">Reference proteome</keyword>
<accession>A0A4R4UG57</accession>
<dbReference type="Proteomes" id="UP000295258">
    <property type="component" value="Unassembled WGS sequence"/>
</dbReference>
<protein>
    <submittedName>
        <fullName evidence="3">Uncharacterized protein</fullName>
    </submittedName>
</protein>
<name>A0A4R4UG57_9ACTN</name>
<dbReference type="AlphaFoldDB" id="A0A4R4UG57"/>
<dbReference type="RefSeq" id="WP_132606208.1">
    <property type="nucleotide sequence ID" value="NZ_SMKO01000266.1"/>
</dbReference>
<reference evidence="3 4" key="1">
    <citation type="submission" date="2019-03" db="EMBL/GenBank/DDBJ databases">
        <title>Draft genome sequences of novel Actinobacteria.</title>
        <authorList>
            <person name="Sahin N."/>
            <person name="Ay H."/>
            <person name="Saygin H."/>
        </authorList>
    </citation>
    <scope>NUCLEOTIDE SEQUENCE [LARGE SCALE GENOMIC DNA]</scope>
    <source>
        <strain evidence="3 4">KC310</strain>
    </source>
</reference>
<evidence type="ECO:0000256" key="1">
    <source>
        <dbReference type="SAM" id="MobiDB-lite"/>
    </source>
</evidence>
<evidence type="ECO:0000313" key="3">
    <source>
        <dbReference type="EMBL" id="TDC87582.1"/>
    </source>
</evidence>
<organism evidence="3 4">
    <name type="scientific">Nonomuraea deserti</name>
    <dbReference type="NCBI Taxonomy" id="1848322"/>
    <lineage>
        <taxon>Bacteria</taxon>
        <taxon>Bacillati</taxon>
        <taxon>Actinomycetota</taxon>
        <taxon>Actinomycetes</taxon>
        <taxon>Streptosporangiales</taxon>
        <taxon>Streptosporangiaceae</taxon>
        <taxon>Nonomuraea</taxon>
    </lineage>
</organism>
<keyword evidence="2" id="KW-0812">Transmembrane</keyword>
<gene>
    <name evidence="3" type="ORF">E1292_46530</name>
</gene>
<sequence length="96" mass="10625">MNDDIQTNARLRVTLTEVTGRIQNTARGRWLYATLSSGMAVGLAFAILLAKTRWWSSSWLADAQVVNRGWTGSTRRPEGCNQQVGKPVTALKTPHL</sequence>
<dbReference type="EMBL" id="SMKO01000266">
    <property type="protein sequence ID" value="TDC87582.1"/>
    <property type="molecule type" value="Genomic_DNA"/>
</dbReference>
<feature type="region of interest" description="Disordered" evidence="1">
    <location>
        <begin position="72"/>
        <end position="96"/>
    </location>
</feature>
<evidence type="ECO:0000256" key="2">
    <source>
        <dbReference type="SAM" id="Phobius"/>
    </source>
</evidence>
<keyword evidence="2" id="KW-0472">Membrane</keyword>
<feature type="compositionally biased region" description="Polar residues" evidence="1">
    <location>
        <begin position="72"/>
        <end position="84"/>
    </location>
</feature>
<comment type="caution">
    <text evidence="3">The sequence shown here is derived from an EMBL/GenBank/DDBJ whole genome shotgun (WGS) entry which is preliminary data.</text>
</comment>
<proteinExistence type="predicted"/>
<feature type="transmembrane region" description="Helical" evidence="2">
    <location>
        <begin position="30"/>
        <end position="50"/>
    </location>
</feature>